<accession>A0A976FH00</accession>
<evidence type="ECO:0000313" key="1">
    <source>
        <dbReference type="EMBL" id="TDH66369.1"/>
    </source>
</evidence>
<evidence type="ECO:0000313" key="2">
    <source>
        <dbReference type="Proteomes" id="UP000294530"/>
    </source>
</evidence>
<dbReference type="GeneID" id="94351735"/>
<reference evidence="1 2" key="1">
    <citation type="journal article" date="2021" name="Genome Biol.">
        <title>AFLAP: assembly-free linkage analysis pipeline using k-mers from genome sequencing data.</title>
        <authorList>
            <person name="Fletcher K."/>
            <person name="Zhang L."/>
            <person name="Gil J."/>
            <person name="Han R."/>
            <person name="Cavanaugh K."/>
            <person name="Michelmore R."/>
        </authorList>
    </citation>
    <scope>NUCLEOTIDE SEQUENCE [LARGE SCALE GENOMIC DNA]</scope>
    <source>
        <strain evidence="1 2">SF5</strain>
    </source>
</reference>
<dbReference type="EMBL" id="SHOA02000008">
    <property type="protein sequence ID" value="TDH66369.1"/>
    <property type="molecule type" value="Genomic_DNA"/>
</dbReference>
<proteinExistence type="predicted"/>
<organism evidence="1 2">
    <name type="scientific">Bremia lactucae</name>
    <name type="common">Lettuce downy mildew</name>
    <dbReference type="NCBI Taxonomy" id="4779"/>
    <lineage>
        <taxon>Eukaryota</taxon>
        <taxon>Sar</taxon>
        <taxon>Stramenopiles</taxon>
        <taxon>Oomycota</taxon>
        <taxon>Peronosporomycetes</taxon>
        <taxon>Peronosporales</taxon>
        <taxon>Peronosporaceae</taxon>
        <taxon>Bremia</taxon>
    </lineage>
</organism>
<comment type="caution">
    <text evidence="1">The sequence shown here is derived from an EMBL/GenBank/DDBJ whole genome shotgun (WGS) entry which is preliminary data.</text>
</comment>
<dbReference type="KEGG" id="blac:94351735"/>
<protein>
    <submittedName>
        <fullName evidence="1">Uncharacterized protein</fullName>
    </submittedName>
</protein>
<keyword evidence="2" id="KW-1185">Reference proteome</keyword>
<name>A0A976FH00_BRELC</name>
<gene>
    <name evidence="1" type="ORF">CCR75_008009</name>
</gene>
<dbReference type="AlphaFoldDB" id="A0A976FH00"/>
<sequence length="110" mass="12869">MTSSKKLMRNYDVFGSMTLSCATISAATPPVVLCMSRRILDNKKGCAYERLANSEDIANFVFCRLFYQGRWACCIRQGRVLRRDKRRQVEDRCTRRKRIFQTSHDSSFSR</sequence>
<dbReference type="Proteomes" id="UP000294530">
    <property type="component" value="Unassembled WGS sequence"/>
</dbReference>
<dbReference type="RefSeq" id="XP_067815868.1">
    <property type="nucleotide sequence ID" value="XM_067966064.1"/>
</dbReference>